<organism evidence="1 2">
    <name type="scientific">Cyanomargarita calcarea GSE-NOS-MK-12-04C</name>
    <dbReference type="NCBI Taxonomy" id="2839659"/>
    <lineage>
        <taxon>Bacteria</taxon>
        <taxon>Bacillati</taxon>
        <taxon>Cyanobacteriota</taxon>
        <taxon>Cyanophyceae</taxon>
        <taxon>Nostocales</taxon>
        <taxon>Cyanomargaritaceae</taxon>
        <taxon>Cyanomargarita</taxon>
    </lineage>
</organism>
<evidence type="ECO:0000313" key="1">
    <source>
        <dbReference type="EMBL" id="MBW4666271.1"/>
    </source>
</evidence>
<dbReference type="EMBL" id="JAHHGZ010000002">
    <property type="protein sequence ID" value="MBW4666271.1"/>
    <property type="molecule type" value="Genomic_DNA"/>
</dbReference>
<gene>
    <name evidence="1" type="ORF">KME60_02215</name>
</gene>
<accession>A0A951QJ26</accession>
<comment type="caution">
    <text evidence="1">The sequence shown here is derived from an EMBL/GenBank/DDBJ whole genome shotgun (WGS) entry which is preliminary data.</text>
</comment>
<dbReference type="AlphaFoldDB" id="A0A951QJ26"/>
<evidence type="ECO:0000313" key="2">
    <source>
        <dbReference type="Proteomes" id="UP000729701"/>
    </source>
</evidence>
<dbReference type="Proteomes" id="UP000729701">
    <property type="component" value="Unassembled WGS sequence"/>
</dbReference>
<reference evidence="1" key="1">
    <citation type="submission" date="2021-05" db="EMBL/GenBank/DDBJ databases">
        <authorList>
            <person name="Pietrasiak N."/>
            <person name="Ward R."/>
            <person name="Stajich J.E."/>
            <person name="Kurbessoian T."/>
        </authorList>
    </citation>
    <scope>NUCLEOTIDE SEQUENCE</scope>
    <source>
        <strain evidence="1">GSE-NOS-MK-12-04C</strain>
    </source>
</reference>
<name>A0A951QJ26_9CYAN</name>
<protein>
    <submittedName>
        <fullName evidence="1">Uncharacterized protein</fullName>
    </submittedName>
</protein>
<sequence>MANRFNRFWSKKKVRGWKRQIRKIPKWKERNFNIDLNNFNWDHVRIESVRASTPMWYRRLILEAIFEIYHNWRNQLIKRGEPFYLKIWLFHPRFYKSEVVAGIRERIDWYNNVFSTSENQDQEFTYQEYASNRYNLDDITWELAIDDVVHSEKFDELTPQDVKVLEKTAYNITQTSDGDTLYAVWLGSVWLGSEMSNG</sequence>
<proteinExistence type="predicted"/>
<reference evidence="1" key="2">
    <citation type="journal article" date="2022" name="Microbiol. Resour. Announc.">
        <title>Metagenome Sequencing to Explore Phylogenomics of Terrestrial Cyanobacteria.</title>
        <authorList>
            <person name="Ward R.D."/>
            <person name="Stajich J.E."/>
            <person name="Johansen J.R."/>
            <person name="Huntemann M."/>
            <person name="Clum A."/>
            <person name="Foster B."/>
            <person name="Foster B."/>
            <person name="Roux S."/>
            <person name="Palaniappan K."/>
            <person name="Varghese N."/>
            <person name="Mukherjee S."/>
            <person name="Reddy T.B.K."/>
            <person name="Daum C."/>
            <person name="Copeland A."/>
            <person name="Chen I.A."/>
            <person name="Ivanova N.N."/>
            <person name="Kyrpides N.C."/>
            <person name="Shapiro N."/>
            <person name="Eloe-Fadrosh E.A."/>
            <person name="Pietrasiak N."/>
        </authorList>
    </citation>
    <scope>NUCLEOTIDE SEQUENCE</scope>
    <source>
        <strain evidence="1">GSE-NOS-MK-12-04C</strain>
    </source>
</reference>